<organism evidence="4 5">
    <name type="scientific">Ilyomonas limi</name>
    <dbReference type="NCBI Taxonomy" id="2575867"/>
    <lineage>
        <taxon>Bacteria</taxon>
        <taxon>Pseudomonadati</taxon>
        <taxon>Bacteroidota</taxon>
        <taxon>Chitinophagia</taxon>
        <taxon>Chitinophagales</taxon>
        <taxon>Chitinophagaceae</taxon>
        <taxon>Ilyomonas</taxon>
    </lineage>
</organism>
<dbReference type="RefSeq" id="WP_137263553.1">
    <property type="nucleotide sequence ID" value="NZ_SZQL01000020.1"/>
</dbReference>
<dbReference type="Proteomes" id="UP000305848">
    <property type="component" value="Unassembled WGS sequence"/>
</dbReference>
<dbReference type="AlphaFoldDB" id="A0A4U3KTB3"/>
<dbReference type="GO" id="GO:0020037">
    <property type="term" value="F:heme binding"/>
    <property type="evidence" value="ECO:0007669"/>
    <property type="project" value="InterPro"/>
</dbReference>
<dbReference type="PANTHER" id="PTHR35889">
    <property type="entry name" value="CYCLOINULO-OLIGOSACCHARIDE FRUCTANOTRANSFERASE-RELATED"/>
    <property type="match status" value="1"/>
</dbReference>
<gene>
    <name evidence="4" type="ORF">FC093_19790</name>
</gene>
<dbReference type="GO" id="GO:0009055">
    <property type="term" value="F:electron transfer activity"/>
    <property type="evidence" value="ECO:0007669"/>
    <property type="project" value="InterPro"/>
</dbReference>
<dbReference type="PANTHER" id="PTHR35889:SF3">
    <property type="entry name" value="F-BOX DOMAIN-CONTAINING PROTEIN"/>
    <property type="match status" value="1"/>
</dbReference>
<dbReference type="InterPro" id="IPR011444">
    <property type="entry name" value="DUF1549"/>
</dbReference>
<evidence type="ECO:0000313" key="4">
    <source>
        <dbReference type="EMBL" id="TKK65562.1"/>
    </source>
</evidence>
<dbReference type="Pfam" id="PF07587">
    <property type="entry name" value="PSD1"/>
    <property type="match status" value="1"/>
</dbReference>
<dbReference type="InterPro" id="IPR008979">
    <property type="entry name" value="Galactose-bd-like_sf"/>
</dbReference>
<keyword evidence="5" id="KW-1185">Reference proteome</keyword>
<protein>
    <submittedName>
        <fullName evidence="4">DUF1553 domain-containing protein</fullName>
    </submittedName>
</protein>
<name>A0A4U3KTB3_9BACT</name>
<dbReference type="InterPro" id="IPR022655">
    <property type="entry name" value="DUF1553"/>
</dbReference>
<feature type="domain" description="DUF1553" evidence="2">
    <location>
        <begin position="610"/>
        <end position="867"/>
    </location>
</feature>
<evidence type="ECO:0000259" key="1">
    <source>
        <dbReference type="Pfam" id="PF07583"/>
    </source>
</evidence>
<dbReference type="Pfam" id="PF07583">
    <property type="entry name" value="PSCyt2"/>
    <property type="match status" value="1"/>
</dbReference>
<dbReference type="InterPro" id="IPR036909">
    <property type="entry name" value="Cyt_c-like_dom_sf"/>
</dbReference>
<evidence type="ECO:0000259" key="3">
    <source>
        <dbReference type="Pfam" id="PF07635"/>
    </source>
</evidence>
<dbReference type="SUPFAM" id="SSF46626">
    <property type="entry name" value="Cytochrome c"/>
    <property type="match status" value="1"/>
</dbReference>
<dbReference type="OrthoDB" id="1450284at2"/>
<proteinExistence type="predicted"/>
<dbReference type="CDD" id="cd04084">
    <property type="entry name" value="CBM6_xylanase-like"/>
    <property type="match status" value="1"/>
</dbReference>
<dbReference type="Pfam" id="PF07635">
    <property type="entry name" value="PSCyt1"/>
    <property type="match status" value="1"/>
</dbReference>
<dbReference type="SUPFAM" id="SSF49785">
    <property type="entry name" value="Galactose-binding domain-like"/>
    <property type="match status" value="1"/>
</dbReference>
<reference evidence="4 5" key="1">
    <citation type="submission" date="2019-05" db="EMBL/GenBank/DDBJ databases">
        <title>Panacibacter sp. strain 17mud1-8 Genome sequencing and assembly.</title>
        <authorList>
            <person name="Chhetri G."/>
        </authorList>
    </citation>
    <scope>NUCLEOTIDE SEQUENCE [LARGE SCALE GENOMIC DNA]</scope>
    <source>
        <strain evidence="4 5">17mud1-8</strain>
    </source>
</reference>
<dbReference type="InterPro" id="IPR011429">
    <property type="entry name" value="Cyt_c_Planctomycete-type"/>
</dbReference>
<dbReference type="Gene3D" id="2.60.120.260">
    <property type="entry name" value="Galactose-binding domain-like"/>
    <property type="match status" value="1"/>
</dbReference>
<accession>A0A4U3KTB3</accession>
<feature type="domain" description="DUF1549" evidence="1">
    <location>
        <begin position="159"/>
        <end position="365"/>
    </location>
</feature>
<feature type="domain" description="Cytochrome C Planctomycete-type" evidence="3">
    <location>
        <begin position="45"/>
        <end position="101"/>
    </location>
</feature>
<evidence type="ECO:0000259" key="2">
    <source>
        <dbReference type="Pfam" id="PF07587"/>
    </source>
</evidence>
<comment type="caution">
    <text evidence="4">The sequence shown here is derived from an EMBL/GenBank/DDBJ whole genome shotgun (WGS) entry which is preliminary data.</text>
</comment>
<sequence length="917" mass="104942">MRLLYSKKTIVVLLLAVTTLSFVLFTKGDRVDYSTQVKPIINKNCISCHGGVRAKGNFSLLFREEALAKTKSGKYAIVPGDPDNSEMIRRLTLTDPEERMPYHHEPLTKEEIDLLSRWIKQGAQWGENWSYVALKPIEVPMPKKFFGLVNTTSDWAKNEVDYFILDKLNQNNLNPSPQADKTTLLRRVSLDITGMPAPQSIANKFLNDESNHAYEDLVDSLLASKRYGEKWTSMWLDLARYADTKGYERDDNRNIWRYRDWLIKAFNKDMPYDSFLIKQIAGDLLPNATDEDYIATAFHRNTMTNDEGGTDNEEFRTSAVLDRVNTTWNVLEGTTFSCVQCHSHPYDPFKHEEYYQFAAFFNDTRDEDTYADYPLLRIYNDSMQQQLTEVVNWVRNNTSQQRAKEVKEFLKTWQPAYNSLACDSFTNSELNDTKWASFRNNAICRLQHVDLTGKSHLIFRYQGWMDGGVWQIHLDDVHGKVIATIPLAKTSGWQITETDIEPATGMHHLIFTYTNSNLQKPTDAGAMLDWLYFTQPFPGKDQPGYTAVKNEFWKLLNADVPTTPVMIDNPPAMHRTTNVFERGNWLVKGDKVLPGVPHILNPFPAKQPRNRLGLAMWMISKQNPLTARTMANRVWEQLFGAGIAETLEDLGTQGIPPTHPELLDWLSYQFMTEDNWSIKQLIKTIVMSATYQQTSKLTPELQQKDPFNKLYARGARVRLSAEAIRDQALCIAGVMNDKMYGPGVMPYQPPGIWQSPWNSAEWVQSTGGEQYRRAVYTYWKRSAAYPAMLTFDAASREVCTVRRINTNTPLQALTTLNDSAFLDLARHFAYRMQNEGGENVVQQIKKGYTIVTYHNIDNKSLAALLKLYNTAYEQFKADKQKVYEIIGGVNEHTNAQTAALTVVANAMLNLDEVVTKN</sequence>
<dbReference type="EMBL" id="SZQL01000020">
    <property type="protein sequence ID" value="TKK65562.1"/>
    <property type="molecule type" value="Genomic_DNA"/>
</dbReference>
<evidence type="ECO:0000313" key="5">
    <source>
        <dbReference type="Proteomes" id="UP000305848"/>
    </source>
</evidence>